<feature type="transmembrane region" description="Helical" evidence="14">
    <location>
        <begin position="235"/>
        <end position="254"/>
    </location>
</feature>
<evidence type="ECO:0000256" key="2">
    <source>
        <dbReference type="ARBA" id="ARBA00004236"/>
    </source>
</evidence>
<dbReference type="InterPro" id="IPR003661">
    <property type="entry name" value="HisK_dim/P_dom"/>
</dbReference>
<keyword evidence="11 14" id="KW-1133">Transmembrane helix</keyword>
<evidence type="ECO:0000256" key="12">
    <source>
        <dbReference type="ARBA" id="ARBA00023012"/>
    </source>
</evidence>
<dbReference type="Proteomes" id="UP000563151">
    <property type="component" value="Unassembled WGS sequence"/>
</dbReference>
<dbReference type="PROSITE" id="PS50109">
    <property type="entry name" value="HIS_KIN"/>
    <property type="match status" value="1"/>
</dbReference>
<dbReference type="Gene3D" id="3.30.565.10">
    <property type="entry name" value="Histidine kinase-like ATPase, C-terminal domain"/>
    <property type="match status" value="1"/>
</dbReference>
<dbReference type="GO" id="GO:0005886">
    <property type="term" value="C:plasma membrane"/>
    <property type="evidence" value="ECO:0007669"/>
    <property type="project" value="UniProtKB-SubCell"/>
</dbReference>
<evidence type="ECO:0000256" key="8">
    <source>
        <dbReference type="ARBA" id="ARBA00022741"/>
    </source>
</evidence>
<gene>
    <name evidence="16" type="ORF">HGG79_15820</name>
</gene>
<dbReference type="GO" id="GO:0016036">
    <property type="term" value="P:cellular response to phosphate starvation"/>
    <property type="evidence" value="ECO:0007669"/>
    <property type="project" value="TreeGrafter"/>
</dbReference>
<reference evidence="16 17" key="1">
    <citation type="submission" date="2020-04" db="EMBL/GenBank/DDBJ databases">
        <title>Genomic insights into acetone-butanol-ethanol (ABE) fermentation by sequencing solventogenic clostridia strains.</title>
        <authorList>
            <person name="Brown S."/>
        </authorList>
    </citation>
    <scope>NUCLEOTIDE SEQUENCE [LARGE SCALE GENOMIC DNA]</scope>
    <source>
        <strain evidence="16 17">DJ011</strain>
    </source>
</reference>
<evidence type="ECO:0000256" key="10">
    <source>
        <dbReference type="ARBA" id="ARBA00022840"/>
    </source>
</evidence>
<name>A0A923ECC6_CLOTT</name>
<dbReference type="EC" id="2.7.13.3" evidence="3"/>
<dbReference type="EMBL" id="JAAZWO010000024">
    <property type="protein sequence ID" value="MBC2399229.1"/>
    <property type="molecule type" value="Genomic_DNA"/>
</dbReference>
<evidence type="ECO:0000256" key="6">
    <source>
        <dbReference type="ARBA" id="ARBA00022679"/>
    </source>
</evidence>
<keyword evidence="5" id="KW-0597">Phosphoprotein</keyword>
<dbReference type="PRINTS" id="PR00344">
    <property type="entry name" value="BCTRLSENSOR"/>
</dbReference>
<evidence type="ECO:0000256" key="13">
    <source>
        <dbReference type="ARBA" id="ARBA00023136"/>
    </source>
</evidence>
<keyword evidence="9 16" id="KW-0418">Kinase</keyword>
<dbReference type="InterPro" id="IPR005467">
    <property type="entry name" value="His_kinase_dom"/>
</dbReference>
<dbReference type="InterPro" id="IPR050351">
    <property type="entry name" value="BphY/WalK/GraS-like"/>
</dbReference>
<dbReference type="SMART" id="SM00388">
    <property type="entry name" value="HisKA"/>
    <property type="match status" value="1"/>
</dbReference>
<keyword evidence="17" id="KW-1185">Reference proteome</keyword>
<comment type="catalytic activity">
    <reaction evidence="1">
        <text>ATP + protein L-histidine = ADP + protein N-phospho-L-histidine.</text>
        <dbReference type="EC" id="2.7.13.3"/>
    </reaction>
</comment>
<dbReference type="SUPFAM" id="SSF47384">
    <property type="entry name" value="Homodimeric domain of signal transducing histidine kinase"/>
    <property type="match status" value="1"/>
</dbReference>
<dbReference type="InterPro" id="IPR036890">
    <property type="entry name" value="HATPase_C_sf"/>
</dbReference>
<evidence type="ECO:0000256" key="9">
    <source>
        <dbReference type="ARBA" id="ARBA00022777"/>
    </source>
</evidence>
<dbReference type="FunFam" id="1.10.287.130:FF:000008">
    <property type="entry name" value="Two-component sensor histidine kinase"/>
    <property type="match status" value="1"/>
</dbReference>
<evidence type="ECO:0000313" key="16">
    <source>
        <dbReference type="EMBL" id="MBC2399229.1"/>
    </source>
</evidence>
<dbReference type="Pfam" id="PF00512">
    <property type="entry name" value="HisKA"/>
    <property type="match status" value="1"/>
</dbReference>
<keyword evidence="7 14" id="KW-0812">Transmembrane</keyword>
<dbReference type="Gene3D" id="1.10.287.130">
    <property type="match status" value="1"/>
</dbReference>
<keyword evidence="13 14" id="KW-0472">Membrane</keyword>
<keyword evidence="4" id="KW-1003">Cell membrane</keyword>
<comment type="subcellular location">
    <subcellularLocation>
        <location evidence="2">Cell membrane</location>
    </subcellularLocation>
</comment>
<evidence type="ECO:0000256" key="4">
    <source>
        <dbReference type="ARBA" id="ARBA00022475"/>
    </source>
</evidence>
<dbReference type="InterPro" id="IPR004358">
    <property type="entry name" value="Sig_transdc_His_kin-like_C"/>
</dbReference>
<accession>A0A923ECC6</accession>
<evidence type="ECO:0000256" key="1">
    <source>
        <dbReference type="ARBA" id="ARBA00000085"/>
    </source>
</evidence>
<dbReference type="GO" id="GO:0005524">
    <property type="term" value="F:ATP binding"/>
    <property type="evidence" value="ECO:0007669"/>
    <property type="project" value="UniProtKB-KW"/>
</dbReference>
<evidence type="ECO:0000313" key="17">
    <source>
        <dbReference type="Proteomes" id="UP000563151"/>
    </source>
</evidence>
<keyword evidence="8" id="KW-0547">Nucleotide-binding</keyword>
<dbReference type="CDD" id="cd00082">
    <property type="entry name" value="HisKA"/>
    <property type="match status" value="1"/>
</dbReference>
<dbReference type="Pfam" id="PF02518">
    <property type="entry name" value="HATPase_c"/>
    <property type="match status" value="1"/>
</dbReference>
<dbReference type="GO" id="GO:0000155">
    <property type="term" value="F:phosphorelay sensor kinase activity"/>
    <property type="evidence" value="ECO:0007669"/>
    <property type="project" value="InterPro"/>
</dbReference>
<evidence type="ECO:0000256" key="3">
    <source>
        <dbReference type="ARBA" id="ARBA00012438"/>
    </source>
</evidence>
<evidence type="ECO:0000259" key="15">
    <source>
        <dbReference type="PROSITE" id="PS50109"/>
    </source>
</evidence>
<evidence type="ECO:0000256" key="7">
    <source>
        <dbReference type="ARBA" id="ARBA00022692"/>
    </source>
</evidence>
<dbReference type="SUPFAM" id="SSF55874">
    <property type="entry name" value="ATPase domain of HSP90 chaperone/DNA topoisomerase II/histidine kinase"/>
    <property type="match status" value="1"/>
</dbReference>
<dbReference type="InterPro" id="IPR036097">
    <property type="entry name" value="HisK_dim/P_sf"/>
</dbReference>
<keyword evidence="10" id="KW-0067">ATP-binding</keyword>
<keyword evidence="6" id="KW-0808">Transferase</keyword>
<feature type="transmembrane region" description="Helical" evidence="14">
    <location>
        <begin position="285"/>
        <end position="306"/>
    </location>
</feature>
<dbReference type="PANTHER" id="PTHR45453">
    <property type="entry name" value="PHOSPHATE REGULON SENSOR PROTEIN PHOR"/>
    <property type="match status" value="1"/>
</dbReference>
<dbReference type="FunFam" id="3.30.565.10:FF:000013">
    <property type="entry name" value="Two-component sensor histidine kinase"/>
    <property type="match status" value="1"/>
</dbReference>
<keyword evidence="12" id="KW-0902">Two-component regulatory system</keyword>
<comment type="caution">
    <text evidence="16">The sequence shown here is derived from an EMBL/GenBank/DDBJ whole genome shotgun (WGS) entry which is preliminary data.</text>
</comment>
<dbReference type="GO" id="GO:0004721">
    <property type="term" value="F:phosphoprotein phosphatase activity"/>
    <property type="evidence" value="ECO:0007669"/>
    <property type="project" value="TreeGrafter"/>
</dbReference>
<evidence type="ECO:0000256" key="11">
    <source>
        <dbReference type="ARBA" id="ARBA00022989"/>
    </source>
</evidence>
<feature type="transmembrane region" description="Helical" evidence="14">
    <location>
        <begin position="312"/>
        <end position="331"/>
    </location>
</feature>
<evidence type="ECO:0000256" key="5">
    <source>
        <dbReference type="ARBA" id="ARBA00022553"/>
    </source>
</evidence>
<feature type="domain" description="Histidine kinase" evidence="15">
    <location>
        <begin position="398"/>
        <end position="599"/>
    </location>
</feature>
<dbReference type="InterPro" id="IPR003594">
    <property type="entry name" value="HATPase_dom"/>
</dbReference>
<dbReference type="SMART" id="SM00387">
    <property type="entry name" value="HATPase_c"/>
    <property type="match status" value="1"/>
</dbReference>
<protein>
    <recommendedName>
        <fullName evidence="3">histidine kinase</fullName>
        <ecNumber evidence="3">2.7.13.3</ecNumber>
    </recommendedName>
</protein>
<evidence type="ECO:0000256" key="14">
    <source>
        <dbReference type="SAM" id="Phobius"/>
    </source>
</evidence>
<proteinExistence type="predicted"/>
<organism evidence="16 17">
    <name type="scientific">Clostridium tetanomorphum</name>
    <dbReference type="NCBI Taxonomy" id="1553"/>
    <lineage>
        <taxon>Bacteria</taxon>
        <taxon>Bacillati</taxon>
        <taxon>Bacillota</taxon>
        <taxon>Clostridia</taxon>
        <taxon>Eubacteriales</taxon>
        <taxon>Clostridiaceae</taxon>
        <taxon>Clostridium</taxon>
    </lineage>
</organism>
<sequence>MIFISISLYENLRNLKYNYNEIKFVENKILDEKKNLQNMENSNTDISNTDWINYSLWIKECAGFSNMFIYNHTNNLEILSLTPQRELDIISRNFTIAQNNKNYDKFVKFIIINKSEGTFLTNDIQNIDLIKKNIKIFSKENGELYNYVSNRGKWFNITYNSESAPAYKYYNERKLKNPSNFVEAYWFPKNYSYSKEDEVLLKDILQSNKKNIKDEINYNNNYISDIKNYMYMNKIYILIHFSLLIIILLILYYLGKGRILRSLKNAFIIKLIKFINNWFDNKSTFFKIIIFVLSSSLILVLIYMMLLKRSFGILYTSTILLYLIFIFPKIIKFSLYIDEIIKGIDKITNGDLEHVIEEKGDKSLCSLAQNINKLNKGFKVSIEDQIKNEKLKSELVANVSHDLKTPLTSIINYTDILLRENISEEEKEDFLKILNKKSLKLKKLIEDLFEISKINSGKIQLNKEEVDVIELVNQSIAEYSDTEIYTDKNLKFVVKTFKDKLPMILDGNRMSRVFENLINNALKYSLNDTRVFVEIEEINRGIKLSFKNTSSAPLDFDKEEIFERFTRGDSSRNSNISGNGLGLAIAKSIVELHGGIMYVNFDGDLFKCIIELYH</sequence>
<dbReference type="PANTHER" id="PTHR45453:SF1">
    <property type="entry name" value="PHOSPHATE REGULON SENSOR PROTEIN PHOR"/>
    <property type="match status" value="1"/>
</dbReference>
<dbReference type="AlphaFoldDB" id="A0A923ECC6"/>